<dbReference type="GO" id="GO:0016787">
    <property type="term" value="F:hydrolase activity"/>
    <property type="evidence" value="ECO:0007669"/>
    <property type="project" value="InterPro"/>
</dbReference>
<reference evidence="5" key="1">
    <citation type="submission" date="2022-08" db="EMBL/GenBank/DDBJ databases">
        <title>Novel sulphate-reducing endosymbionts in the free-living metamonad Anaeramoeba.</title>
        <authorList>
            <person name="Jerlstrom-Hultqvist J."/>
            <person name="Cepicka I."/>
            <person name="Gallot-Lavallee L."/>
            <person name="Salas-Leiva D."/>
            <person name="Curtis B.A."/>
            <person name="Zahonova K."/>
            <person name="Pipaliya S."/>
            <person name="Dacks J."/>
            <person name="Roger A.J."/>
        </authorList>
    </citation>
    <scope>NUCLEOTIDE SEQUENCE</scope>
    <source>
        <strain evidence="5">Busselton2</strain>
    </source>
</reference>
<feature type="transmembrane region" description="Helical" evidence="2">
    <location>
        <begin position="627"/>
        <end position="648"/>
    </location>
</feature>
<name>A0AAV7ZD87_9EUKA</name>
<proteinExistence type="predicted"/>
<keyword evidence="2 5" id="KW-0812">Transmembrane</keyword>
<evidence type="ECO:0000313" key="6">
    <source>
        <dbReference type="Proteomes" id="UP001146793"/>
    </source>
</evidence>
<evidence type="ECO:0000313" key="5">
    <source>
        <dbReference type="EMBL" id="KAJ3438332.1"/>
    </source>
</evidence>
<dbReference type="SUPFAM" id="SSF56300">
    <property type="entry name" value="Metallo-dependent phosphatases"/>
    <property type="match status" value="1"/>
</dbReference>
<feature type="region of interest" description="Disordered" evidence="1">
    <location>
        <begin position="711"/>
        <end position="744"/>
    </location>
</feature>
<feature type="transmembrane region" description="Helical" evidence="2">
    <location>
        <begin position="12"/>
        <end position="32"/>
    </location>
</feature>
<feature type="transmembrane region" description="Helical" evidence="2">
    <location>
        <begin position="654"/>
        <end position="681"/>
    </location>
</feature>
<feature type="compositionally biased region" description="Basic and acidic residues" evidence="1">
    <location>
        <begin position="735"/>
        <end position="744"/>
    </location>
</feature>
<feature type="transmembrane region" description="Helical" evidence="2">
    <location>
        <begin position="585"/>
        <end position="606"/>
    </location>
</feature>
<dbReference type="EMBL" id="JANTQA010000033">
    <property type="protein sequence ID" value="KAJ3438332.1"/>
    <property type="molecule type" value="Genomic_DNA"/>
</dbReference>
<dbReference type="Gene3D" id="3.60.21.10">
    <property type="match status" value="1"/>
</dbReference>
<feature type="domain" description="Calcineurin-like phosphoesterase" evidence="3">
    <location>
        <begin position="61"/>
        <end position="279"/>
    </location>
</feature>
<evidence type="ECO:0000256" key="1">
    <source>
        <dbReference type="SAM" id="MobiDB-lite"/>
    </source>
</evidence>
<dbReference type="AlphaFoldDB" id="A0AAV7ZD87"/>
<dbReference type="Proteomes" id="UP001146793">
    <property type="component" value="Unassembled WGS sequence"/>
</dbReference>
<evidence type="ECO:0000259" key="4">
    <source>
        <dbReference type="Pfam" id="PF24384"/>
    </source>
</evidence>
<keyword evidence="2" id="KW-1133">Transmembrane helix</keyword>
<protein>
    <submittedName>
        <fullName evidence="5">Transmembrane protein</fullName>
    </submittedName>
</protein>
<feature type="domain" description="TMEM62 Ig-like" evidence="4">
    <location>
        <begin position="330"/>
        <end position="446"/>
    </location>
</feature>
<dbReference type="Pfam" id="PF00149">
    <property type="entry name" value="Metallophos"/>
    <property type="match status" value="1"/>
</dbReference>
<accession>A0AAV7ZD87</accession>
<gene>
    <name evidence="5" type="ORF">M0812_17515</name>
</gene>
<feature type="compositionally biased region" description="Basic and acidic residues" evidence="1">
    <location>
        <begin position="711"/>
        <end position="723"/>
    </location>
</feature>
<dbReference type="InterPro" id="IPR056229">
    <property type="entry name" value="Ig_TMM62"/>
</dbReference>
<feature type="transmembrane region" description="Helical" evidence="2">
    <location>
        <begin position="468"/>
        <end position="491"/>
    </location>
</feature>
<dbReference type="PANTHER" id="PTHR14795:SF0">
    <property type="entry name" value="TRANSMEMBRANE PROTEIN 62"/>
    <property type="match status" value="1"/>
</dbReference>
<dbReference type="InterPro" id="IPR004843">
    <property type="entry name" value="Calcineurin-like_PHP"/>
</dbReference>
<evidence type="ECO:0000259" key="3">
    <source>
        <dbReference type="Pfam" id="PF00149"/>
    </source>
</evidence>
<sequence length="744" mass="87172">MRTFHRMIRDCFTFGVFFIILMITALSLLIQYPTSYEEDELQLGPIKDGNYPDEADDRLFWFLQITDLHLSHIDVTYRQNFLDWLITQRYSIDPLLVMATGDLTDAHVEYRASMLHQSRVEWEQYQRCLLLSGALAKDAHYWIDVAGNHDFVGLRSRDLESNYYYQYSPNAKELDSANRPRVYRYTYNTTLGEYDFISIDFSQDPITTPVYSFYGIDSTEILDELEAKLRTDQVQQTILFSHYPLSYVAQRSRTSKTGKSLKDLIKDNRALVYLSGHAHLTKMYSQYYGGQNGILEMELEDFKVNQYYRIVSIDNNLFNFVDVKAGDGFPIILITNPKSSKYFVKSEPLQKIGQSTHIRVLIFEDRNSTNAEDGIKSVKAIINEEEDDDDENGFERPMSRAASNSTLWICPWDPSFFTETSKNVIKIVVELNSGEVVEREQFFNVEMKGKSKGLSPGQMVQRIDIYRFWYSIFIVGWLLSFVRLCLIPTILKYILNRKGVDIWESFQETMVETVKNDEYTFKDSFKIHFKYGITKYGSISRYKVVALFICGLSVVCLPITVAQMLDETYWGQVWVWGGCVDGDCTVYTMAFWIASVYIWGVYYPGLEAIAMIEIAKYRQLKGYDKNFWKPVLFWFLLNPLFWTGFLLAQATISYSFLGFFFSFGIVWPCFILNGIIFWSYFKYYWYNHRRKKRLEFEQRYKENDDLELDEKDRKENKLSELPDKGNTSQSANSNDSEKSLKNEN</sequence>
<feature type="compositionally biased region" description="Polar residues" evidence="1">
    <location>
        <begin position="725"/>
        <end position="734"/>
    </location>
</feature>
<dbReference type="Pfam" id="PF24384">
    <property type="entry name" value="Ig_TMM62"/>
    <property type="match status" value="1"/>
</dbReference>
<dbReference type="PANTHER" id="PTHR14795">
    <property type="entry name" value="HELICASE RELATED"/>
    <property type="match status" value="1"/>
</dbReference>
<comment type="caution">
    <text evidence="5">The sequence shown here is derived from an EMBL/GenBank/DDBJ whole genome shotgun (WGS) entry which is preliminary data.</text>
</comment>
<feature type="transmembrane region" description="Helical" evidence="2">
    <location>
        <begin position="544"/>
        <end position="565"/>
    </location>
</feature>
<evidence type="ECO:0000256" key="2">
    <source>
        <dbReference type="SAM" id="Phobius"/>
    </source>
</evidence>
<keyword evidence="2" id="KW-0472">Membrane</keyword>
<dbReference type="InterPro" id="IPR029052">
    <property type="entry name" value="Metallo-depent_PP-like"/>
</dbReference>
<organism evidence="5 6">
    <name type="scientific">Anaeramoeba flamelloides</name>
    <dbReference type="NCBI Taxonomy" id="1746091"/>
    <lineage>
        <taxon>Eukaryota</taxon>
        <taxon>Metamonada</taxon>
        <taxon>Anaeramoebidae</taxon>
        <taxon>Anaeramoeba</taxon>
    </lineage>
</organism>